<proteinExistence type="predicted"/>
<organism evidence="2 3">
    <name type="scientific">Plesiomonas shigelloides</name>
    <name type="common">Aeromonas shigelloides</name>
    <dbReference type="NCBI Taxonomy" id="703"/>
    <lineage>
        <taxon>Bacteria</taxon>
        <taxon>Pseudomonadati</taxon>
        <taxon>Pseudomonadota</taxon>
        <taxon>Gammaproteobacteria</taxon>
        <taxon>Enterobacterales</taxon>
        <taxon>Enterobacteriaceae</taxon>
        <taxon>Plesiomonas</taxon>
    </lineage>
</organism>
<sequence length="67" mass="6886">RGHTLALALCMAFAGAGNMLAGFANSYITATLGIKYMPMFAAGSCLLGITCLLVGKFLSIELLTASL</sequence>
<gene>
    <name evidence="2" type="ORF">J2R62_18470</name>
</gene>
<feature type="transmembrane region" description="Helical" evidence="1">
    <location>
        <begin position="36"/>
        <end position="58"/>
    </location>
</feature>
<evidence type="ECO:0000256" key="1">
    <source>
        <dbReference type="SAM" id="Phobius"/>
    </source>
</evidence>
<protein>
    <submittedName>
        <fullName evidence="2">Uncharacterized protein</fullName>
    </submittedName>
</protein>
<accession>A0A8I1WD09</accession>
<keyword evidence="1" id="KW-1133">Transmembrane helix</keyword>
<reference evidence="2" key="1">
    <citation type="submission" date="2021-03" db="EMBL/GenBank/DDBJ databases">
        <title>Plesiomonas shigelloides zfcc0051, isolated from zebrafish feces.</title>
        <authorList>
            <person name="Vanderhoek Z."/>
            <person name="Gaulke C."/>
        </authorList>
    </citation>
    <scope>NUCLEOTIDE SEQUENCE</scope>
    <source>
        <strain evidence="2">Zfcc0051</strain>
    </source>
</reference>
<dbReference type="Proteomes" id="UP000664658">
    <property type="component" value="Unassembled WGS sequence"/>
</dbReference>
<evidence type="ECO:0000313" key="3">
    <source>
        <dbReference type="Proteomes" id="UP000664658"/>
    </source>
</evidence>
<keyword evidence="1" id="KW-0472">Membrane</keyword>
<dbReference type="RefSeq" id="WP_207542964.1">
    <property type="nucleotide sequence ID" value="NZ_JAFNAA010000310.1"/>
</dbReference>
<dbReference type="EMBL" id="JAFNAA010000310">
    <property type="protein sequence ID" value="MBO1110104.1"/>
    <property type="molecule type" value="Genomic_DNA"/>
</dbReference>
<keyword evidence="1" id="KW-0812">Transmembrane</keyword>
<evidence type="ECO:0000313" key="2">
    <source>
        <dbReference type="EMBL" id="MBO1110104.1"/>
    </source>
</evidence>
<comment type="caution">
    <text evidence="2">The sequence shown here is derived from an EMBL/GenBank/DDBJ whole genome shotgun (WGS) entry which is preliminary data.</text>
</comment>
<name>A0A8I1WD09_PLESH</name>
<feature type="non-terminal residue" evidence="2">
    <location>
        <position position="1"/>
    </location>
</feature>
<dbReference type="AlphaFoldDB" id="A0A8I1WD09"/>